<sequence>MLHSLASVAPADANQGQIPASSEHFVKDLPNSLSEASNQVQPESHLATSQSRNILGETHMLKQVNGTSLSPSAYIGTPKPCAILPRYLADLVKQASVRSCKFTGSSGDSGVSSTSTSSSLNYHETLALRVRQRAPAMGCGSPTPPRSASLLEKYTREH</sequence>
<dbReference type="OrthoDB" id="10333878at2759"/>
<reference evidence="2 3" key="1">
    <citation type="submission" date="2018-11" db="EMBL/GenBank/DDBJ databases">
        <authorList>
            <consortium name="Pathogen Informatics"/>
        </authorList>
    </citation>
    <scope>NUCLEOTIDE SEQUENCE [LARGE SCALE GENOMIC DNA]</scope>
</reference>
<proteinExistence type="predicted"/>
<evidence type="ECO:0000256" key="1">
    <source>
        <dbReference type="SAM" id="MobiDB-lite"/>
    </source>
</evidence>
<dbReference type="Proteomes" id="UP000274429">
    <property type="component" value="Unassembled WGS sequence"/>
</dbReference>
<dbReference type="AlphaFoldDB" id="A0A3P7FP43"/>
<feature type="region of interest" description="Disordered" evidence="1">
    <location>
        <begin position="134"/>
        <end position="158"/>
    </location>
</feature>
<accession>A0A3P7FP43</accession>
<protein>
    <submittedName>
        <fullName evidence="2">Uncharacterized protein</fullName>
    </submittedName>
</protein>
<organism evidence="2 3">
    <name type="scientific">Hydatigena taeniaeformis</name>
    <name type="common">Feline tapeworm</name>
    <name type="synonym">Taenia taeniaeformis</name>
    <dbReference type="NCBI Taxonomy" id="6205"/>
    <lineage>
        <taxon>Eukaryota</taxon>
        <taxon>Metazoa</taxon>
        <taxon>Spiralia</taxon>
        <taxon>Lophotrochozoa</taxon>
        <taxon>Platyhelminthes</taxon>
        <taxon>Cestoda</taxon>
        <taxon>Eucestoda</taxon>
        <taxon>Cyclophyllidea</taxon>
        <taxon>Taeniidae</taxon>
        <taxon>Hydatigera</taxon>
    </lineage>
</organism>
<dbReference type="EMBL" id="UYWX01021694">
    <property type="protein sequence ID" value="VDM35413.1"/>
    <property type="molecule type" value="Genomic_DNA"/>
</dbReference>
<evidence type="ECO:0000313" key="3">
    <source>
        <dbReference type="Proteomes" id="UP000274429"/>
    </source>
</evidence>
<keyword evidence="3" id="KW-1185">Reference proteome</keyword>
<name>A0A3P7FP43_HYDTA</name>
<gene>
    <name evidence="2" type="ORF">TTAC_LOCUS10433</name>
</gene>
<evidence type="ECO:0000313" key="2">
    <source>
        <dbReference type="EMBL" id="VDM35413.1"/>
    </source>
</evidence>